<proteinExistence type="predicted"/>
<sequence>NHPEIQAKAHQELDQVIGQSRLPKVSDEPNISYIRAIIKEGQRYCAPVYIAEPHYIEEDDEYNGYHIPANSAVVINPYGIHMDEKRYENPKEFKPERFLEFTESSAASAKGNYKNRDHFSFGAGRRLCTGIYMAEQELDQAL</sequence>
<dbReference type="EMBL" id="CAJVQC010160832">
    <property type="protein sequence ID" value="CAG8848460.1"/>
    <property type="molecule type" value="Genomic_DNA"/>
</dbReference>
<feature type="non-terminal residue" evidence="1">
    <location>
        <position position="142"/>
    </location>
</feature>
<protein>
    <submittedName>
        <fullName evidence="1">35197_t:CDS:1</fullName>
    </submittedName>
</protein>
<organism evidence="1 2">
    <name type="scientific">Racocetra persica</name>
    <dbReference type="NCBI Taxonomy" id="160502"/>
    <lineage>
        <taxon>Eukaryota</taxon>
        <taxon>Fungi</taxon>
        <taxon>Fungi incertae sedis</taxon>
        <taxon>Mucoromycota</taxon>
        <taxon>Glomeromycotina</taxon>
        <taxon>Glomeromycetes</taxon>
        <taxon>Diversisporales</taxon>
        <taxon>Gigasporaceae</taxon>
        <taxon>Racocetra</taxon>
    </lineage>
</organism>
<evidence type="ECO:0000313" key="2">
    <source>
        <dbReference type="Proteomes" id="UP000789920"/>
    </source>
</evidence>
<keyword evidence="2" id="KW-1185">Reference proteome</keyword>
<comment type="caution">
    <text evidence="1">The sequence shown here is derived from an EMBL/GenBank/DDBJ whole genome shotgun (WGS) entry which is preliminary data.</text>
</comment>
<reference evidence="1" key="1">
    <citation type="submission" date="2021-06" db="EMBL/GenBank/DDBJ databases">
        <authorList>
            <person name="Kallberg Y."/>
            <person name="Tangrot J."/>
            <person name="Rosling A."/>
        </authorList>
    </citation>
    <scope>NUCLEOTIDE SEQUENCE</scope>
    <source>
        <strain evidence="1">MA461A</strain>
    </source>
</reference>
<evidence type="ECO:0000313" key="1">
    <source>
        <dbReference type="EMBL" id="CAG8848460.1"/>
    </source>
</evidence>
<feature type="non-terminal residue" evidence="1">
    <location>
        <position position="1"/>
    </location>
</feature>
<accession>A0ACA9STB1</accession>
<dbReference type="Proteomes" id="UP000789920">
    <property type="component" value="Unassembled WGS sequence"/>
</dbReference>
<gene>
    <name evidence="1" type="ORF">RPERSI_LOCUS35137</name>
</gene>
<name>A0ACA9STB1_9GLOM</name>